<feature type="compositionally biased region" description="Low complexity" evidence="1">
    <location>
        <begin position="391"/>
        <end position="407"/>
    </location>
</feature>
<feature type="region of interest" description="Disordered" evidence="1">
    <location>
        <begin position="1"/>
        <end position="449"/>
    </location>
</feature>
<feature type="compositionally biased region" description="Polar residues" evidence="1">
    <location>
        <begin position="433"/>
        <end position="444"/>
    </location>
</feature>
<dbReference type="EMBL" id="LUKN01000058">
    <property type="protein sequence ID" value="OAR05865.1"/>
    <property type="molecule type" value="Genomic_DNA"/>
</dbReference>
<evidence type="ECO:0000313" key="3">
    <source>
        <dbReference type="EMBL" id="OAR05865.1"/>
    </source>
</evidence>
<keyword evidence="4" id="KW-1185">Reference proteome</keyword>
<reference evidence="3 4" key="1">
    <citation type="submission" date="2016-03" db="EMBL/GenBank/DDBJ databases">
        <title>Fine-scale spatial genetic structure of a fungal parasite of coffee scale insects.</title>
        <authorList>
            <person name="Jackson D."/>
            <person name="Zemenick K.A."/>
            <person name="Malloure B."/>
            <person name="Quandt C.A."/>
            <person name="James T.Y."/>
        </authorList>
    </citation>
    <scope>NUCLEOTIDE SEQUENCE [LARGE SCALE GENOMIC DNA]</scope>
    <source>
        <strain evidence="3 4">UM487</strain>
    </source>
</reference>
<gene>
    <name evidence="3" type="ORF">LLEC1_06399</name>
</gene>
<proteinExistence type="predicted"/>
<comment type="caution">
    <text evidence="3">The sequence shown here is derived from an EMBL/GenBank/DDBJ whole genome shotgun (WGS) entry which is preliminary data.</text>
</comment>
<accession>A0A179IU02</accession>
<dbReference type="PANTHER" id="PTHR47349">
    <property type="entry name" value="CHROMOSOME 8, WHOLE GENOME SHOTGUN SEQUENCE"/>
    <property type="match status" value="1"/>
</dbReference>
<organism evidence="3 4">
    <name type="scientific">Cordyceps confragosa</name>
    <name type="common">Lecanicillium lecanii</name>
    <dbReference type="NCBI Taxonomy" id="2714763"/>
    <lineage>
        <taxon>Eukaryota</taxon>
        <taxon>Fungi</taxon>
        <taxon>Dikarya</taxon>
        <taxon>Ascomycota</taxon>
        <taxon>Pezizomycotina</taxon>
        <taxon>Sordariomycetes</taxon>
        <taxon>Hypocreomycetidae</taxon>
        <taxon>Hypocreales</taxon>
        <taxon>Cordycipitaceae</taxon>
        <taxon>Akanthomyces</taxon>
    </lineage>
</organism>
<sequence length="863" mass="93066">MAPRKRQRPNTDDVTAEVPPATQSQDSHPRPADASASEDAARSSRPMPRHPPPSHDGQEGAPQLLHHKEVRKTQSWYGSWPRPSKAAASISVARENIQGDTFRSKNADLTRFESKSGDDSGSIRSKLSESAAASDQAKASMAQSDSTAAKAKPAPDAAPTNTNENIPTSTNSGNNKTTPEPNGTTKTTNTSTELGATQAPDDAPPPATPAQPPQAGWLGWITRTPAKAAESIPEEQPELPRPSTPPAQVVVNPPTAHSEPRQPATSWFGLWTTAAPEAMAIDSEKKHADDAPKTDADVVMQDAPAPASSKQPQEPPPKAGSTWAFWSKATPNQKDKALTQEFGEIAVIGEGSEARPQPMTENTVSSETDGKDKGKAKESRLTWGRNKRPRPVSVDDSAPPSSPSPASGQLNPADPSCCKPDQGDAESRKSTTKTEVSIKSTAESEASAKHPANLVLPSFASTYRMKENPSILQQITNLLLRTSQPPANHVFRVQETPKIKRALAIGIHGLFPATYLRPMIGQPKGTSLRFASLCADSIQRWADAHGCADCSIEKVALEGEGRIGERVENLWKLLLNWIDHIRQADLIVMACHSQGVPVTMMLLEKLIDLGIITNAKIGVCAMAGVALGPFPDYKSSLLIGSAAELWDFGNPQSSNSQRFEAALKRVLDYGARVTFIGSIDDQVVPMESAVYSPASHPYIYRAVFIDGRVHAPDFIAHLVGFALKLRNLGVSDHGLVRELSLALAGSLYSGEGHSRLYYDDSVYDLAVVHALETTSVPKPSPECRIEHRTVPTATPAGAVAPALASPNPYVLPWIMRGLLEEDFVKTELSAETEELLRQFDDWKPSNKALKDVKYRLEAVRSKL</sequence>
<evidence type="ECO:0000259" key="2">
    <source>
        <dbReference type="Pfam" id="PF26147"/>
    </source>
</evidence>
<dbReference type="InterPro" id="IPR058934">
    <property type="entry name" value="YMC020W-like"/>
</dbReference>
<feature type="compositionally biased region" description="Low complexity" evidence="1">
    <location>
        <begin position="128"/>
        <end position="163"/>
    </location>
</feature>
<dbReference type="PANTHER" id="PTHR47349:SF1">
    <property type="entry name" value="AER328WP"/>
    <property type="match status" value="1"/>
</dbReference>
<dbReference type="OrthoDB" id="5598028at2759"/>
<feature type="compositionally biased region" description="Pro residues" evidence="1">
    <location>
        <begin position="202"/>
        <end position="212"/>
    </location>
</feature>
<feature type="compositionally biased region" description="Basic and acidic residues" evidence="1">
    <location>
        <begin position="102"/>
        <end position="118"/>
    </location>
</feature>
<dbReference type="InterPro" id="IPR058933">
    <property type="entry name" value="YMC020W-like_ab_hydrolase"/>
</dbReference>
<dbReference type="OMA" id="NSQRFEA"/>
<feature type="compositionally biased region" description="Basic and acidic residues" evidence="1">
    <location>
        <begin position="368"/>
        <end position="380"/>
    </location>
</feature>
<dbReference type="Proteomes" id="UP000243081">
    <property type="component" value="Unassembled WGS sequence"/>
</dbReference>
<dbReference type="AlphaFoldDB" id="A0A179IU02"/>
<name>A0A179IU02_CORDF</name>
<feature type="compositionally biased region" description="Basic and acidic residues" evidence="1">
    <location>
        <begin position="282"/>
        <end position="296"/>
    </location>
</feature>
<evidence type="ECO:0000256" key="1">
    <source>
        <dbReference type="SAM" id="MobiDB-lite"/>
    </source>
</evidence>
<evidence type="ECO:0000313" key="4">
    <source>
        <dbReference type="Proteomes" id="UP000243081"/>
    </source>
</evidence>
<feature type="compositionally biased region" description="Low complexity" evidence="1">
    <location>
        <begin position="32"/>
        <end position="46"/>
    </location>
</feature>
<protein>
    <recommendedName>
        <fullName evidence="2">YMC020W-like alpha/beta hydrolase domain-containing protein</fullName>
    </recommendedName>
</protein>
<feature type="compositionally biased region" description="Low complexity" evidence="1">
    <location>
        <begin position="173"/>
        <end position="201"/>
    </location>
</feature>
<feature type="domain" description="YMC020W-like alpha/beta hydrolase" evidence="2">
    <location>
        <begin position="456"/>
        <end position="822"/>
    </location>
</feature>
<dbReference type="Pfam" id="PF26147">
    <property type="entry name" value="AB_HYDROLASE_YMC0-YMC35"/>
    <property type="match status" value="1"/>
</dbReference>